<sequence length="228" mass="25931">MEHEFIHDELLFGAKGRYLRRLRAIERCERIATLMARQRIKRQQEKFPASAAQLETRLTLQLRNIREEAAKKHERNTQALLLRIEKIHAFLNPLGSANCVTTPSTLDLLVMQWRMNDHRLQPDHHHPPLNFAATPPTRLKIGARVDCHSDLTTSRKPHPPTTGLGGVSRVETFDAAPCWINAMTTGNGQLPMVRVRSLRPPSDAHNTTPNTTNRGFERTLVTVAKLPR</sequence>
<evidence type="ECO:0000313" key="1">
    <source>
        <dbReference type="EMBL" id="EUC61794.1"/>
    </source>
</evidence>
<organism evidence="1 2">
    <name type="scientific">Rhizoctonia solani AG-3 Rhs1AP</name>
    <dbReference type="NCBI Taxonomy" id="1086054"/>
    <lineage>
        <taxon>Eukaryota</taxon>
        <taxon>Fungi</taxon>
        <taxon>Dikarya</taxon>
        <taxon>Basidiomycota</taxon>
        <taxon>Agaricomycotina</taxon>
        <taxon>Agaricomycetes</taxon>
        <taxon>Cantharellales</taxon>
        <taxon>Ceratobasidiaceae</taxon>
        <taxon>Rhizoctonia</taxon>
    </lineage>
</organism>
<dbReference type="Proteomes" id="UP000030108">
    <property type="component" value="Unassembled WGS sequence"/>
</dbReference>
<proteinExistence type="predicted"/>
<protein>
    <submittedName>
        <fullName evidence="1">Uncharacterized protein</fullName>
    </submittedName>
</protein>
<feature type="non-terminal residue" evidence="1">
    <location>
        <position position="228"/>
    </location>
</feature>
<name>X8JDR9_9AGAM</name>
<gene>
    <name evidence="1" type="ORF">RSOL_407030</name>
</gene>
<accession>X8JDR9</accession>
<comment type="caution">
    <text evidence="1">The sequence shown here is derived from an EMBL/GenBank/DDBJ whole genome shotgun (WGS) entry which is preliminary data.</text>
</comment>
<reference evidence="2" key="1">
    <citation type="journal article" date="2014" name="Genome Announc.">
        <title>Draft genome sequence of the plant-pathogenic soil fungus Rhizoctonia solani anastomosis group 3 strain Rhs1AP.</title>
        <authorList>
            <person name="Cubeta M.A."/>
            <person name="Thomas E."/>
            <person name="Dean R.A."/>
            <person name="Jabaji S."/>
            <person name="Neate S.M."/>
            <person name="Tavantzis S."/>
            <person name="Toda T."/>
            <person name="Vilgalys R."/>
            <person name="Bharathan N."/>
            <person name="Fedorova-Abrams N."/>
            <person name="Pakala S.B."/>
            <person name="Pakala S.M."/>
            <person name="Zafar N."/>
            <person name="Joardar V."/>
            <person name="Losada L."/>
            <person name="Nierman W.C."/>
        </authorList>
    </citation>
    <scope>NUCLEOTIDE SEQUENCE [LARGE SCALE GENOMIC DNA]</scope>
    <source>
        <strain evidence="2">AG-3</strain>
    </source>
</reference>
<dbReference type="EMBL" id="JATN01000319">
    <property type="protein sequence ID" value="EUC61794.1"/>
    <property type="molecule type" value="Genomic_DNA"/>
</dbReference>
<evidence type="ECO:0000313" key="2">
    <source>
        <dbReference type="Proteomes" id="UP000030108"/>
    </source>
</evidence>
<dbReference type="AlphaFoldDB" id="X8JDR9"/>